<name>A0ABV5M0E8_9ACTN</name>
<feature type="coiled-coil region" evidence="1">
    <location>
        <begin position="137"/>
        <end position="171"/>
    </location>
</feature>
<proteinExistence type="predicted"/>
<dbReference type="EMBL" id="JBHMCA010000014">
    <property type="protein sequence ID" value="MFB9442325.1"/>
    <property type="molecule type" value="Genomic_DNA"/>
</dbReference>
<keyword evidence="3" id="KW-1185">Reference proteome</keyword>
<accession>A0ABV5M0E8</accession>
<evidence type="ECO:0000256" key="1">
    <source>
        <dbReference type="SAM" id="Coils"/>
    </source>
</evidence>
<dbReference type="RefSeq" id="WP_223101056.1">
    <property type="nucleotide sequence ID" value="NZ_CP061913.1"/>
</dbReference>
<organism evidence="2 3">
    <name type="scientific">Dactylosporangium vinaceum</name>
    <dbReference type="NCBI Taxonomy" id="53362"/>
    <lineage>
        <taxon>Bacteria</taxon>
        <taxon>Bacillati</taxon>
        <taxon>Actinomycetota</taxon>
        <taxon>Actinomycetes</taxon>
        <taxon>Micromonosporales</taxon>
        <taxon>Micromonosporaceae</taxon>
        <taxon>Dactylosporangium</taxon>
    </lineage>
</organism>
<comment type="caution">
    <text evidence="2">The sequence shown here is derived from an EMBL/GenBank/DDBJ whole genome shotgun (WGS) entry which is preliminary data.</text>
</comment>
<reference evidence="2 3" key="1">
    <citation type="submission" date="2024-09" db="EMBL/GenBank/DDBJ databases">
        <authorList>
            <person name="Sun Q."/>
            <person name="Mori K."/>
        </authorList>
    </citation>
    <scope>NUCLEOTIDE SEQUENCE [LARGE SCALE GENOMIC DNA]</scope>
    <source>
        <strain evidence="2 3">JCM 3307</strain>
    </source>
</reference>
<evidence type="ECO:0000313" key="2">
    <source>
        <dbReference type="EMBL" id="MFB9442325.1"/>
    </source>
</evidence>
<dbReference type="Proteomes" id="UP001589608">
    <property type="component" value="Unassembled WGS sequence"/>
</dbReference>
<evidence type="ECO:0000313" key="3">
    <source>
        <dbReference type="Proteomes" id="UP001589608"/>
    </source>
</evidence>
<keyword evidence="1" id="KW-0175">Coiled coil</keyword>
<protein>
    <submittedName>
        <fullName evidence="2">Uncharacterized protein</fullName>
    </submittedName>
</protein>
<sequence>MTRQWTARPAPPVPYRPHQRLADWFHGFRDGHKHLPVVVADGEPVTDPVVTTPTIAALRHRAADQIEAERLLFLGQRQALAAAEQEAAADLGAARRRLDEATLKLDQSSVPLDDKDLLERRTAEGDRSDALVRQRRLAEHTKAAAKALREHANASKEHDRLVQQLGELQATLPLLHDVAASRVRRINEHALRRINAYWRQLVLSHPDGPRLNTELAVAGPDLPDWARDRPLPPGGA</sequence>
<gene>
    <name evidence="2" type="ORF">ACFFTR_04390</name>
</gene>